<dbReference type="PANTHER" id="PTHR20908">
    <property type="entry name" value="LD15586P"/>
    <property type="match status" value="1"/>
</dbReference>
<reference evidence="2" key="1">
    <citation type="submission" date="2022-01" db="EMBL/GenBank/DDBJ databases">
        <authorList>
            <person name="Braso-Vives M."/>
        </authorList>
    </citation>
    <scope>NUCLEOTIDE SEQUENCE</scope>
</reference>
<evidence type="ECO:0000256" key="1">
    <source>
        <dbReference type="SAM" id="Phobius"/>
    </source>
</evidence>
<protein>
    <submittedName>
        <fullName evidence="2">Hypp2137 protein</fullName>
    </submittedName>
</protein>
<feature type="transmembrane region" description="Helical" evidence="1">
    <location>
        <begin position="198"/>
        <end position="220"/>
    </location>
</feature>
<keyword evidence="1" id="KW-1133">Transmembrane helix</keyword>
<proteinExistence type="predicted"/>
<sequence>MAQPKYQLSALGRVRVQSVVKWYHDILWVIAVKSSLQIFSTPQILITMKDLGEHMTLLLPSGQVSPHLSTATHLSPAAHLAPAAPLVVLIGWLNASRTVLGKYAELYTDRGFQVLLVRSHFSHGTQPATGRQLMTDVLDFLKKEVSSQPILLHVASMGFYMLGWMVYLMNIHEDKYVTVRNKVVGLVLDSPVADGKGAFNGMVVGLTSWTVLQVLIRFAVNVYYTFARQVVGKYDVLTDSITQKPISAPVLVLYSMDDQVCQVDSLQGFLGKWRSLGIEVMELCWEKSAHVGHLVNHREEYLSALDGFLARLPLKRTPKSKL</sequence>
<keyword evidence="1" id="KW-0812">Transmembrane</keyword>
<dbReference type="Pfam" id="PF05705">
    <property type="entry name" value="DUF829"/>
    <property type="match status" value="1"/>
</dbReference>
<dbReference type="PANTHER" id="PTHR20908:SF3">
    <property type="entry name" value="TRANSMEMBRANE PROTEIN 53"/>
    <property type="match status" value="1"/>
</dbReference>
<dbReference type="InterPro" id="IPR008547">
    <property type="entry name" value="DUF829_TMEM53"/>
</dbReference>
<name>A0A8J9ZQH6_BRALA</name>
<dbReference type="AlphaFoldDB" id="A0A8J9ZQH6"/>
<feature type="transmembrane region" description="Helical" evidence="1">
    <location>
        <begin position="150"/>
        <end position="169"/>
    </location>
</feature>
<gene>
    <name evidence="2" type="primary">Hypp2137</name>
    <name evidence="2" type="ORF">BLAG_LOCUS16438</name>
</gene>
<dbReference type="Proteomes" id="UP000838412">
    <property type="component" value="Chromosome 3"/>
</dbReference>
<evidence type="ECO:0000313" key="3">
    <source>
        <dbReference type="Proteomes" id="UP000838412"/>
    </source>
</evidence>
<dbReference type="Gene3D" id="3.40.50.1820">
    <property type="entry name" value="alpha/beta hydrolase"/>
    <property type="match status" value="1"/>
</dbReference>
<dbReference type="EMBL" id="OV696688">
    <property type="protein sequence ID" value="CAH1259048.1"/>
    <property type="molecule type" value="Genomic_DNA"/>
</dbReference>
<keyword evidence="1" id="KW-0472">Membrane</keyword>
<keyword evidence="3" id="KW-1185">Reference proteome</keyword>
<accession>A0A8J9ZQH6</accession>
<dbReference type="SUPFAM" id="SSF53474">
    <property type="entry name" value="alpha/beta-Hydrolases"/>
    <property type="match status" value="1"/>
</dbReference>
<dbReference type="OrthoDB" id="77878at2759"/>
<organism evidence="2 3">
    <name type="scientific">Branchiostoma lanceolatum</name>
    <name type="common">Common lancelet</name>
    <name type="synonym">Amphioxus lanceolatum</name>
    <dbReference type="NCBI Taxonomy" id="7740"/>
    <lineage>
        <taxon>Eukaryota</taxon>
        <taxon>Metazoa</taxon>
        <taxon>Chordata</taxon>
        <taxon>Cephalochordata</taxon>
        <taxon>Leptocardii</taxon>
        <taxon>Amphioxiformes</taxon>
        <taxon>Branchiostomatidae</taxon>
        <taxon>Branchiostoma</taxon>
    </lineage>
</organism>
<dbReference type="InterPro" id="IPR029058">
    <property type="entry name" value="AB_hydrolase_fold"/>
</dbReference>
<evidence type="ECO:0000313" key="2">
    <source>
        <dbReference type="EMBL" id="CAH1259048.1"/>
    </source>
</evidence>
<dbReference type="GO" id="GO:0017171">
    <property type="term" value="F:serine hydrolase activity"/>
    <property type="evidence" value="ECO:0007669"/>
    <property type="project" value="TreeGrafter"/>
</dbReference>